<accession>A0ABD5HU58</accession>
<evidence type="ECO:0000259" key="6">
    <source>
        <dbReference type="Pfam" id="PF22722"/>
    </source>
</evidence>
<dbReference type="GO" id="GO:0006364">
    <property type="term" value="P:rRNA processing"/>
    <property type="evidence" value="ECO:0007669"/>
    <property type="project" value="UniProtKB-KW"/>
</dbReference>
<dbReference type="Proteomes" id="UP001272716">
    <property type="component" value="Unassembled WGS sequence"/>
</dbReference>
<dbReference type="InterPro" id="IPR027417">
    <property type="entry name" value="P-loop_NTPase"/>
</dbReference>
<dbReference type="Gene3D" id="3.40.50.300">
    <property type="entry name" value="P-loop containing nucleotide triphosphate hydrolases"/>
    <property type="match status" value="1"/>
</dbReference>
<keyword evidence="2" id="KW-0698">rRNA processing</keyword>
<evidence type="ECO:0000256" key="2">
    <source>
        <dbReference type="ARBA" id="ARBA00022552"/>
    </source>
</evidence>
<name>A0ABD5HU58_BACTU</name>
<dbReference type="InterPro" id="IPR054557">
    <property type="entry name" value="NA-iREase1_dom"/>
</dbReference>
<keyword evidence="3" id="KW-0853">WD repeat</keyword>
<evidence type="ECO:0000256" key="1">
    <source>
        <dbReference type="ARBA" id="ARBA00022517"/>
    </source>
</evidence>
<dbReference type="SUPFAM" id="SSF52540">
    <property type="entry name" value="P-loop containing nucleoside triphosphate hydrolases"/>
    <property type="match status" value="1"/>
</dbReference>
<dbReference type="InterPro" id="IPR001680">
    <property type="entry name" value="WD40_rpt"/>
</dbReference>
<organism evidence="7 8">
    <name type="scientific">Bacillus thuringiensis serovar toumanoffi</name>
    <dbReference type="NCBI Taxonomy" id="180862"/>
    <lineage>
        <taxon>Bacteria</taxon>
        <taxon>Bacillati</taxon>
        <taxon>Bacillota</taxon>
        <taxon>Bacilli</taxon>
        <taxon>Bacillales</taxon>
        <taxon>Bacillaceae</taxon>
        <taxon>Bacillus</taxon>
        <taxon>Bacillus cereus group</taxon>
    </lineage>
</organism>
<dbReference type="SUPFAM" id="SSF82171">
    <property type="entry name" value="DPP6 N-terminal domain-like"/>
    <property type="match status" value="1"/>
</dbReference>
<comment type="caution">
    <text evidence="7">The sequence shown here is derived from an EMBL/GenBank/DDBJ whole genome shotgun (WGS) entry which is preliminary data.</text>
</comment>
<dbReference type="PANTHER" id="PTHR44215:SF1">
    <property type="entry name" value="WD REPEAT-CONTAINING PROTEIN 75"/>
    <property type="match status" value="1"/>
</dbReference>
<dbReference type="Pfam" id="PF22722">
    <property type="entry name" value="NA-iREase1"/>
    <property type="match status" value="1"/>
</dbReference>
<proteinExistence type="predicted"/>
<evidence type="ECO:0000313" key="7">
    <source>
        <dbReference type="EMBL" id="MDW9208401.1"/>
    </source>
</evidence>
<keyword evidence="5" id="KW-0804">Transcription</keyword>
<evidence type="ECO:0000256" key="5">
    <source>
        <dbReference type="ARBA" id="ARBA00023163"/>
    </source>
</evidence>
<sequence>MMLIKPKFRQKVSDLNRQVSQAFSDNVLEDICNNSRKAAEALCKAVILNHYGESLGEDIIVGKSDCYGGPGDNKELNLFSLAKIVAESNRRLVVITDKKTREKVKIYLETIRTHGNPASHDPNSSSDIIEPGHVNITKIALVNLLKWYFEDYMDEQIPDKLLGYINPYISTEQAVPTNSSPIGPLETFKNDLKEWFKALEYSFDKLDMEYNDYFNFIIKIPERRRTINVLIYGLVSEVKVNHVKEMEELIEYHECTEGWIVTNSKVSKAAKESTESKNEKNVFCYNFDELIEETIDLSSYFEWVEKEINTKEIDKRYIPLACEKVELHPKTKKYEARNIYNAEDGWLEGYIDFWQKDHQKEHISILGEFGTGKSWFCLKYTWEMIKQYQEAKSKNLPRPRIPILIFLREYSKALKVDTLISDFFFRLHKIEIKGVFPAFMQLNRMGKLLIIFDGFDEMADKINKQKMIDNFWELATVIKGKSKVIITCRNEHFPKIKDGRSLLNAELKESTKYLTGATPQFEVLELLKFDTEQIKTILSFFTDEKTILNLMKNKEIVDLLSRPIMVELILDALKEIEKNKPIDMARVYLYATQRKMQRDITETRTFTSLADKLYFLCELSWEMLQHDKLKINYKELPKVVGRLFGHKIEDTEIDYWRYDLQGQTILIIDEEDGNYKPAHKSFLEFFVAYKFAAEMGVLPPDFLEVAQSQSNIDSNQMPKEYTWGDYFNATTDENGNLLNIALLKDFNHEEISSLSQTVGKIPFSRAILDLILNIIPLKEKSIQLKLLSLLEECRGKTFEEVNYLANNIVLLLLANQPDFFAHKDLSNLSLRNFVFPRRRDSYIKKEFGDFTGTLFNNSDLQDANFGRMSGDETGQYKNTSFKNAKIKGLKFHPVQNDSIDINEKNENIVVGSHRELLLIDKNNFNVVKRIPDTAWNVRVSPDEGLIAHSKWGELSIRDSKNLEIIVRHTLSNQINPDASESENLWTTDFAFSNHSNLLYISCNNSFIYVYDILQKKEVKTLQCFYGSDKLTLSPSEKFLVSSNFDEFILWDLEENKKVIYEKQESSDLQRYNALFHPFKDVFVLTDDKQIRIFEIDSGSFVKEMEFEDAHLISFSKDGEILCVASDKKIKIIDFNSFEVKKLLDLDDFLPKKDTEFDFRQLEEVKLDDRGNILYFITNNYLIAVDILKEEIINSYYHFSDFQGSNFTNVSGIDLETKENLRKNGAIFTS</sequence>
<dbReference type="InterPro" id="IPR053826">
    <property type="entry name" value="WDR75"/>
</dbReference>
<dbReference type="RefSeq" id="WP_003306209.1">
    <property type="nucleotide sequence ID" value="NZ_JAWQCK010000007.1"/>
</dbReference>
<dbReference type="AlphaFoldDB" id="A0ABD5HU58"/>
<dbReference type="SMART" id="SM00320">
    <property type="entry name" value="WD40"/>
    <property type="match status" value="3"/>
</dbReference>
<feature type="domain" description="NACHT-associated inactive Restriction Endonuclease 1 sensor" evidence="6">
    <location>
        <begin position="188"/>
        <end position="292"/>
    </location>
</feature>
<evidence type="ECO:0000313" key="8">
    <source>
        <dbReference type="Proteomes" id="UP001272716"/>
    </source>
</evidence>
<dbReference type="InterPro" id="IPR015943">
    <property type="entry name" value="WD40/YVTN_repeat-like_dom_sf"/>
</dbReference>
<dbReference type="EMBL" id="JAWQCK010000007">
    <property type="protein sequence ID" value="MDW9208401.1"/>
    <property type="molecule type" value="Genomic_DNA"/>
</dbReference>
<keyword evidence="4" id="KW-0677">Repeat</keyword>
<dbReference type="Gene3D" id="2.130.10.10">
    <property type="entry name" value="YVTN repeat-like/Quinoprotein amine dehydrogenase"/>
    <property type="match status" value="2"/>
</dbReference>
<dbReference type="PANTHER" id="PTHR44215">
    <property type="entry name" value="WD REPEAT-CONTAINING PROTEIN 75"/>
    <property type="match status" value="1"/>
</dbReference>
<evidence type="ECO:0000256" key="4">
    <source>
        <dbReference type="ARBA" id="ARBA00022737"/>
    </source>
</evidence>
<evidence type="ECO:0000256" key="3">
    <source>
        <dbReference type="ARBA" id="ARBA00022574"/>
    </source>
</evidence>
<keyword evidence="1" id="KW-0690">Ribosome biogenesis</keyword>
<protein>
    <submittedName>
        <fullName evidence="7">Mrr-cat domain-containing protein</fullName>
    </submittedName>
</protein>
<gene>
    <name evidence="7" type="ORF">BTTOUR_06480</name>
</gene>
<reference evidence="7 8" key="1">
    <citation type="submission" date="2023-10" db="EMBL/GenBank/DDBJ databases">
        <title>Draft Genome Sequence of Bacillus thuringiensis serovar. toumanoffi 4059: Identification of a Novel Cry Protein Candidate.</title>
        <authorList>
            <person name="Murdoch R.W."/>
            <person name="Gemler B."/>
            <person name="Heater B.S."/>
        </authorList>
    </citation>
    <scope>NUCLEOTIDE SEQUENCE [LARGE SCALE GENOMIC DNA]</scope>
    <source>
        <strain evidence="7 8">4059</strain>
    </source>
</reference>